<dbReference type="InterPro" id="IPR057264">
    <property type="entry name" value="Ribosomal_uL24_C"/>
</dbReference>
<comment type="function">
    <text evidence="7 8">One of the proteins that surrounds the polypeptide exit tunnel on the outside of the subunit.</text>
</comment>
<dbReference type="InterPro" id="IPR041988">
    <property type="entry name" value="Ribosomal_uL24_KOW"/>
</dbReference>
<proteinExistence type="inferred from homology"/>
<comment type="similarity">
    <text evidence="1 8">Belongs to the universal ribosomal protein uL24 family.</text>
</comment>
<dbReference type="FunFam" id="2.30.30.30:FF:000004">
    <property type="entry name" value="50S ribosomal protein L24"/>
    <property type="match status" value="1"/>
</dbReference>
<reference evidence="10 11" key="1">
    <citation type="journal article" date="2020" name="ISME J.">
        <title>Parallel Reductive Genome Evolution in Desulfovibrio Ectosymbionts Independently Acquired by Trichonympha Protists in the Termite Gut.</title>
        <authorList>
            <person name="Takeuchi M."/>
            <person name="Kuwahara H."/>
            <person name="Murakami T."/>
            <person name="Takahashi K."/>
            <person name="Kajitani R."/>
            <person name="Toyoda A."/>
            <person name="Itoh T."/>
            <person name="Ohkuma M."/>
            <person name="Hongoh Y."/>
        </authorList>
    </citation>
    <scope>NUCLEOTIDE SEQUENCE [LARGE SCALE GENOMIC DNA]</scope>
    <source>
        <strain evidence="10">ZnDsv-02</strain>
    </source>
</reference>
<dbReference type="NCBIfam" id="TIGR01079">
    <property type="entry name" value="rplX_bact"/>
    <property type="match status" value="1"/>
</dbReference>
<protein>
    <recommendedName>
        <fullName evidence="6 8">Large ribosomal subunit protein uL24</fullName>
    </recommendedName>
</protein>
<dbReference type="InterPro" id="IPR008991">
    <property type="entry name" value="Translation_prot_SH3-like_sf"/>
</dbReference>
<keyword evidence="3 8" id="KW-0694">RNA-binding</keyword>
<dbReference type="Pfam" id="PF00467">
    <property type="entry name" value="KOW"/>
    <property type="match status" value="1"/>
</dbReference>
<dbReference type="Gene3D" id="2.30.30.30">
    <property type="match status" value="1"/>
</dbReference>
<dbReference type="GO" id="GO:0003735">
    <property type="term" value="F:structural constituent of ribosome"/>
    <property type="evidence" value="ECO:0007669"/>
    <property type="project" value="InterPro"/>
</dbReference>
<evidence type="ECO:0000256" key="7">
    <source>
        <dbReference type="ARBA" id="ARBA00058688"/>
    </source>
</evidence>
<feature type="domain" description="KOW" evidence="9">
    <location>
        <begin position="5"/>
        <end position="32"/>
    </location>
</feature>
<name>A0A6L2R4Y8_9BACT</name>
<dbReference type="AlphaFoldDB" id="A0A6L2R4Y8"/>
<comment type="function">
    <text evidence="8">One of two assembly initiator proteins, it binds directly to the 5'-end of the 23S rRNA, where it nucleates assembly of the 50S subunit.</text>
</comment>
<comment type="subunit">
    <text evidence="8">Part of the 50S ribosomal subunit.</text>
</comment>
<evidence type="ECO:0000313" key="11">
    <source>
        <dbReference type="Proteomes" id="UP000505077"/>
    </source>
</evidence>
<dbReference type="GO" id="GO:1990904">
    <property type="term" value="C:ribonucleoprotein complex"/>
    <property type="evidence" value="ECO:0007669"/>
    <property type="project" value="UniProtKB-KW"/>
</dbReference>
<evidence type="ECO:0000256" key="8">
    <source>
        <dbReference type="HAMAP-Rule" id="MF_01326"/>
    </source>
</evidence>
<dbReference type="InterPro" id="IPR005824">
    <property type="entry name" value="KOW"/>
</dbReference>
<gene>
    <name evidence="8 10" type="primary">rplX</name>
    <name evidence="10" type="ORF">ZNDK_0411</name>
</gene>
<evidence type="ECO:0000313" key="10">
    <source>
        <dbReference type="EMBL" id="GFH62640.1"/>
    </source>
</evidence>
<sequence>MKAYRIRQDDKVMVVAGRNMGKIGKVLKILRKKDRVLVEKTNVVKRHTRPNPYAQQAGGIVEKEMPIHISNVMLVCSACGKPTRVGYRHVEVNGAQKKVRFCKKCNEVMG</sequence>
<dbReference type="GO" id="GO:0019843">
    <property type="term" value="F:rRNA binding"/>
    <property type="evidence" value="ECO:0007669"/>
    <property type="project" value="UniProtKB-UniRule"/>
</dbReference>
<dbReference type="SUPFAM" id="SSF50104">
    <property type="entry name" value="Translation proteins SH3-like domain"/>
    <property type="match status" value="1"/>
</dbReference>
<dbReference type="Proteomes" id="UP000505077">
    <property type="component" value="Unassembled WGS sequence"/>
</dbReference>
<dbReference type="EMBL" id="BLLL01000003">
    <property type="protein sequence ID" value="GFH62640.1"/>
    <property type="molecule type" value="Genomic_DNA"/>
</dbReference>
<evidence type="ECO:0000256" key="6">
    <source>
        <dbReference type="ARBA" id="ARBA00035206"/>
    </source>
</evidence>
<dbReference type="HAMAP" id="MF_01326_B">
    <property type="entry name" value="Ribosomal_uL24_B"/>
    <property type="match status" value="1"/>
</dbReference>
<keyword evidence="2 8" id="KW-0699">rRNA-binding</keyword>
<evidence type="ECO:0000256" key="3">
    <source>
        <dbReference type="ARBA" id="ARBA00022884"/>
    </source>
</evidence>
<evidence type="ECO:0000256" key="2">
    <source>
        <dbReference type="ARBA" id="ARBA00022730"/>
    </source>
</evidence>
<evidence type="ECO:0000256" key="1">
    <source>
        <dbReference type="ARBA" id="ARBA00010618"/>
    </source>
</evidence>
<comment type="caution">
    <text evidence="10">The sequence shown here is derived from an EMBL/GenBank/DDBJ whole genome shotgun (WGS) entry which is preliminary data.</text>
</comment>
<evidence type="ECO:0000259" key="9">
    <source>
        <dbReference type="SMART" id="SM00739"/>
    </source>
</evidence>
<dbReference type="GO" id="GO:0006412">
    <property type="term" value="P:translation"/>
    <property type="evidence" value="ECO:0007669"/>
    <property type="project" value="UniProtKB-UniRule"/>
</dbReference>
<dbReference type="GO" id="GO:0005840">
    <property type="term" value="C:ribosome"/>
    <property type="evidence" value="ECO:0007669"/>
    <property type="project" value="UniProtKB-KW"/>
</dbReference>
<dbReference type="InterPro" id="IPR003256">
    <property type="entry name" value="Ribosomal_uL24"/>
</dbReference>
<keyword evidence="4 8" id="KW-0689">Ribosomal protein</keyword>
<dbReference type="SMART" id="SM00739">
    <property type="entry name" value="KOW"/>
    <property type="match status" value="1"/>
</dbReference>
<keyword evidence="5 8" id="KW-0687">Ribonucleoprotein</keyword>
<evidence type="ECO:0000256" key="5">
    <source>
        <dbReference type="ARBA" id="ARBA00023274"/>
    </source>
</evidence>
<organism evidence="10 11">
    <name type="scientific">Candidatus Desulfovibrio kirbyi</name>
    <dbReference type="NCBI Taxonomy" id="2696086"/>
    <lineage>
        <taxon>Bacteria</taxon>
        <taxon>Pseudomonadati</taxon>
        <taxon>Thermodesulfobacteriota</taxon>
        <taxon>Desulfovibrionia</taxon>
        <taxon>Desulfovibrionales</taxon>
        <taxon>Desulfovibrionaceae</taxon>
        <taxon>Desulfovibrio</taxon>
    </lineage>
</organism>
<accession>A0A6L2R4Y8</accession>
<dbReference type="InterPro" id="IPR014722">
    <property type="entry name" value="Rib_uL2_dom2"/>
</dbReference>
<dbReference type="CDD" id="cd06089">
    <property type="entry name" value="KOW_RPL26"/>
    <property type="match status" value="1"/>
</dbReference>
<evidence type="ECO:0000256" key="4">
    <source>
        <dbReference type="ARBA" id="ARBA00022980"/>
    </source>
</evidence>
<dbReference type="PANTHER" id="PTHR12903">
    <property type="entry name" value="MITOCHONDRIAL RIBOSOMAL PROTEIN L24"/>
    <property type="match status" value="1"/>
</dbReference>
<dbReference type="Pfam" id="PF17136">
    <property type="entry name" value="ribosomal_L24"/>
    <property type="match status" value="1"/>
</dbReference>